<evidence type="ECO:0000313" key="1">
    <source>
        <dbReference type="Proteomes" id="UP000095283"/>
    </source>
</evidence>
<evidence type="ECO:0000313" key="2">
    <source>
        <dbReference type="WBParaSite" id="Hba_14475"/>
    </source>
</evidence>
<sequence>MAILLNVMIKAYLQLKNVKWKMARGSPSNDITKGKILPISDGRLNCTKIAKQIARSERAQGNEWEINHYYPTQHYMKDNNEE</sequence>
<dbReference type="Proteomes" id="UP000095283">
    <property type="component" value="Unplaced"/>
</dbReference>
<accession>A0A1I7XAK0</accession>
<dbReference type="AlphaFoldDB" id="A0A1I7XAK0"/>
<dbReference type="WBParaSite" id="Hba_14475">
    <property type="protein sequence ID" value="Hba_14475"/>
    <property type="gene ID" value="Hba_14475"/>
</dbReference>
<proteinExistence type="predicted"/>
<protein>
    <submittedName>
        <fullName evidence="2">HNH endonuclease</fullName>
    </submittedName>
</protein>
<name>A0A1I7XAK0_HETBA</name>
<reference evidence="2" key="1">
    <citation type="submission" date="2016-11" db="UniProtKB">
        <authorList>
            <consortium name="WormBaseParasite"/>
        </authorList>
    </citation>
    <scope>IDENTIFICATION</scope>
</reference>
<organism evidence="1 2">
    <name type="scientific">Heterorhabditis bacteriophora</name>
    <name type="common">Entomopathogenic nematode worm</name>
    <dbReference type="NCBI Taxonomy" id="37862"/>
    <lineage>
        <taxon>Eukaryota</taxon>
        <taxon>Metazoa</taxon>
        <taxon>Ecdysozoa</taxon>
        <taxon>Nematoda</taxon>
        <taxon>Chromadorea</taxon>
        <taxon>Rhabditida</taxon>
        <taxon>Rhabditina</taxon>
        <taxon>Rhabditomorpha</taxon>
        <taxon>Strongyloidea</taxon>
        <taxon>Heterorhabditidae</taxon>
        <taxon>Heterorhabditis</taxon>
    </lineage>
</organism>
<keyword evidence="1" id="KW-1185">Reference proteome</keyword>